<dbReference type="InterPro" id="IPR027558">
    <property type="entry name" value="Pre_pil_HX9DG_C"/>
</dbReference>
<evidence type="ECO:0000313" key="3">
    <source>
        <dbReference type="Proteomes" id="UP000315017"/>
    </source>
</evidence>
<proteinExistence type="predicted"/>
<dbReference type="Pfam" id="PF07963">
    <property type="entry name" value="N_methyl"/>
    <property type="match status" value="1"/>
</dbReference>
<dbReference type="EMBL" id="CP036274">
    <property type="protein sequence ID" value="QDU25391.1"/>
    <property type="molecule type" value="Genomic_DNA"/>
</dbReference>
<accession>A0A517Y574</accession>
<sequence>MFLPLREHRRSAHFLHRANQQRAFTLVELLVVIAIIGVLVALLLPAVQAAREAARRMKCQNNLKQISLAWHNYHDTFQTLPPGCLHGNGLSWAVFILPFVEQKPLYEKFTFSAGDYNSPSATKNHLAMNKVAFYLCPSSVAQKMMLGSPNNVNPSDMITNPAGYPAGDYPPHTIHYFGNMGPLGASVGGGTYEQRGTATHGYISKEGVCASSDSTIPPYKLRDIQDGTAFTFMLGENSRHDQKYGSRFRSWVRGCATLNDEVCGCRNYVNGINVPTPAVSTQFNSIAMASHHPGVTNFGMCDGSIRSVSENIDLGVYKSTSSRGGGEPKTVD</sequence>
<protein>
    <submittedName>
        <fullName evidence="2">Putative major pilin subunit</fullName>
    </submittedName>
</protein>
<organism evidence="2 3">
    <name type="scientific">Anatilimnocola aggregata</name>
    <dbReference type="NCBI Taxonomy" id="2528021"/>
    <lineage>
        <taxon>Bacteria</taxon>
        <taxon>Pseudomonadati</taxon>
        <taxon>Planctomycetota</taxon>
        <taxon>Planctomycetia</taxon>
        <taxon>Pirellulales</taxon>
        <taxon>Pirellulaceae</taxon>
        <taxon>Anatilimnocola</taxon>
    </lineage>
</organism>
<gene>
    <name evidence="2" type="ORF">ETAA8_04590</name>
</gene>
<dbReference type="Proteomes" id="UP000315017">
    <property type="component" value="Chromosome"/>
</dbReference>
<reference evidence="2 3" key="1">
    <citation type="submission" date="2019-02" db="EMBL/GenBank/DDBJ databases">
        <title>Deep-cultivation of Planctomycetes and their phenomic and genomic characterization uncovers novel biology.</title>
        <authorList>
            <person name="Wiegand S."/>
            <person name="Jogler M."/>
            <person name="Boedeker C."/>
            <person name="Pinto D."/>
            <person name="Vollmers J."/>
            <person name="Rivas-Marin E."/>
            <person name="Kohn T."/>
            <person name="Peeters S.H."/>
            <person name="Heuer A."/>
            <person name="Rast P."/>
            <person name="Oberbeckmann S."/>
            <person name="Bunk B."/>
            <person name="Jeske O."/>
            <person name="Meyerdierks A."/>
            <person name="Storesund J.E."/>
            <person name="Kallscheuer N."/>
            <person name="Luecker S."/>
            <person name="Lage O.M."/>
            <person name="Pohl T."/>
            <person name="Merkel B.J."/>
            <person name="Hornburger P."/>
            <person name="Mueller R.-W."/>
            <person name="Bruemmer F."/>
            <person name="Labrenz M."/>
            <person name="Spormann A.M."/>
            <person name="Op den Camp H."/>
            <person name="Overmann J."/>
            <person name="Amann R."/>
            <person name="Jetten M.S.M."/>
            <person name="Mascher T."/>
            <person name="Medema M.H."/>
            <person name="Devos D.P."/>
            <person name="Kaster A.-K."/>
            <person name="Ovreas L."/>
            <person name="Rohde M."/>
            <person name="Galperin M.Y."/>
            <person name="Jogler C."/>
        </authorList>
    </citation>
    <scope>NUCLEOTIDE SEQUENCE [LARGE SCALE GENOMIC DNA]</scope>
    <source>
        <strain evidence="2 3">ETA_A8</strain>
    </source>
</reference>
<feature type="domain" description="DUF1559" evidence="1">
    <location>
        <begin position="48"/>
        <end position="314"/>
    </location>
</feature>
<dbReference type="Gene3D" id="3.30.700.10">
    <property type="entry name" value="Glycoprotein, Type 4 Pilin"/>
    <property type="match status" value="1"/>
</dbReference>
<dbReference type="NCBIfam" id="TIGR02532">
    <property type="entry name" value="IV_pilin_GFxxxE"/>
    <property type="match status" value="1"/>
</dbReference>
<dbReference type="OrthoDB" id="255848at2"/>
<dbReference type="AlphaFoldDB" id="A0A517Y574"/>
<evidence type="ECO:0000313" key="2">
    <source>
        <dbReference type="EMBL" id="QDU25391.1"/>
    </source>
</evidence>
<name>A0A517Y574_9BACT</name>
<dbReference type="KEGG" id="aagg:ETAA8_04590"/>
<dbReference type="RefSeq" id="WP_145084268.1">
    <property type="nucleotide sequence ID" value="NZ_CP036274.1"/>
</dbReference>
<keyword evidence="3" id="KW-1185">Reference proteome</keyword>
<evidence type="ECO:0000259" key="1">
    <source>
        <dbReference type="Pfam" id="PF07596"/>
    </source>
</evidence>
<dbReference type="Pfam" id="PF07596">
    <property type="entry name" value="SBP_bac_10"/>
    <property type="match status" value="1"/>
</dbReference>
<dbReference type="NCBIfam" id="TIGR04294">
    <property type="entry name" value="pre_pil_HX9DG"/>
    <property type="match status" value="1"/>
</dbReference>
<dbReference type="PANTHER" id="PTHR30093:SF2">
    <property type="entry name" value="TYPE II SECRETION SYSTEM PROTEIN H"/>
    <property type="match status" value="1"/>
</dbReference>
<dbReference type="InterPro" id="IPR012902">
    <property type="entry name" value="N_methyl_site"/>
</dbReference>
<dbReference type="PANTHER" id="PTHR30093">
    <property type="entry name" value="GENERAL SECRETION PATHWAY PROTEIN G"/>
    <property type="match status" value="1"/>
</dbReference>
<dbReference type="InterPro" id="IPR045584">
    <property type="entry name" value="Pilin-like"/>
</dbReference>
<dbReference type="InterPro" id="IPR011453">
    <property type="entry name" value="DUF1559"/>
</dbReference>
<dbReference type="SUPFAM" id="SSF54523">
    <property type="entry name" value="Pili subunits"/>
    <property type="match status" value="1"/>
</dbReference>